<evidence type="ECO:0000256" key="8">
    <source>
        <dbReference type="SAM" id="Phobius"/>
    </source>
</evidence>
<evidence type="ECO:0000313" key="9">
    <source>
        <dbReference type="EMBL" id="KAK1416655.1"/>
    </source>
</evidence>
<comment type="subcellular location">
    <subcellularLocation>
        <location evidence="1">Membrane</location>
        <topology evidence="1">Multi-pass membrane protein</topology>
    </subcellularLocation>
</comment>
<keyword evidence="10" id="KW-1185">Reference proteome</keyword>
<feature type="region of interest" description="Disordered" evidence="7">
    <location>
        <begin position="112"/>
        <end position="133"/>
    </location>
</feature>
<feature type="region of interest" description="Disordered" evidence="7">
    <location>
        <begin position="163"/>
        <end position="183"/>
    </location>
</feature>
<dbReference type="EMBL" id="JAUHHV010000007">
    <property type="protein sequence ID" value="KAK1416655.1"/>
    <property type="molecule type" value="Genomic_DNA"/>
</dbReference>
<keyword evidence="3 8" id="KW-0812">Transmembrane</keyword>
<feature type="transmembrane region" description="Helical" evidence="8">
    <location>
        <begin position="593"/>
        <end position="611"/>
    </location>
</feature>
<evidence type="ECO:0000256" key="4">
    <source>
        <dbReference type="ARBA" id="ARBA00022989"/>
    </source>
</evidence>
<dbReference type="Pfam" id="PF00854">
    <property type="entry name" value="PTR2"/>
    <property type="match status" value="1"/>
</dbReference>
<dbReference type="Proteomes" id="UP001229421">
    <property type="component" value="Unassembled WGS sequence"/>
</dbReference>
<feature type="transmembrane region" description="Helical" evidence="8">
    <location>
        <begin position="264"/>
        <end position="283"/>
    </location>
</feature>
<proteinExistence type="inferred from homology"/>
<sequence length="640" mass="72335">MLSTIRRRYNFESMMYTYGQYSIDQFYRDYGIFVTSDVSRLIKIIKEAHHPTFEFPEIVRVWGSNTEQIIKEAHHPTFEFPEIVRVWDVNTEQNEYFAGGFEAISNPRTRYNVDDIDPHDDEASSSESDDRITVDMDSNIVDSDIGSSPNLQGTSVISIGEIEPASSPDENESEESPNFRGFPTNMSNAGGWRAATRILGLETSMRYIRGAHGDISNSGKCILYIALYTIALGAGGIKSNASRFGSDQFDESNPKELKAMGRFFNIYFLCISSGSLFAITILMYVQEKLSSHGEYGIFICAVVMIITLVLLLHGERFYRNKKPQGSALTVVWRVLYQAWMNRKLSNPDDLNLLADHNSSKIPHTNTFRYLEKAAIRVDKGDRLQVTTINDVEDVKTVIKLIPMWATCILFWTIDTQMDSFTIEQAAIMNRAHGKFKIPSSSYSVCLYLSTIMFTFLYEHVFVRISINHDRKGLTCLQKAGVGLVFSVVGMVAAAVCEKKRKEFALVHGVNIRAYWLAPQLFLLGAGEAFSFGQFEFFNQETPKALKSLSTVLFLSTMAMGYYLSSLLVCLTNITTNGNWLNSNLNQGNLDKFYWMLVVLGVFNLIAFFYVASRHKYNTKQCDRAKSGSKTEINATNVENV</sequence>
<comment type="similarity">
    <text evidence="2">Belongs to the major facilitator superfamily. Proton-dependent oligopeptide transporter (POT/PTR) (TC 2.A.17) family.</text>
</comment>
<dbReference type="InterPro" id="IPR036259">
    <property type="entry name" value="MFS_trans_sf"/>
</dbReference>
<gene>
    <name evidence="9" type="ORF">QVD17_25770</name>
</gene>
<dbReference type="PANTHER" id="PTHR11654">
    <property type="entry name" value="OLIGOPEPTIDE TRANSPORTER-RELATED"/>
    <property type="match status" value="1"/>
</dbReference>
<comment type="caution">
    <text evidence="9">The sequence shown here is derived from an EMBL/GenBank/DDBJ whole genome shotgun (WGS) entry which is preliminary data.</text>
</comment>
<feature type="transmembrane region" description="Helical" evidence="8">
    <location>
        <begin position="444"/>
        <end position="466"/>
    </location>
</feature>
<evidence type="ECO:0000256" key="5">
    <source>
        <dbReference type="ARBA" id="ARBA00023136"/>
    </source>
</evidence>
<evidence type="ECO:0000256" key="6">
    <source>
        <dbReference type="ARBA" id="ARBA00044504"/>
    </source>
</evidence>
<dbReference type="GO" id="GO:0022857">
    <property type="term" value="F:transmembrane transporter activity"/>
    <property type="evidence" value="ECO:0007669"/>
    <property type="project" value="InterPro"/>
</dbReference>
<organism evidence="9 10">
    <name type="scientific">Tagetes erecta</name>
    <name type="common">African marigold</name>
    <dbReference type="NCBI Taxonomy" id="13708"/>
    <lineage>
        <taxon>Eukaryota</taxon>
        <taxon>Viridiplantae</taxon>
        <taxon>Streptophyta</taxon>
        <taxon>Embryophyta</taxon>
        <taxon>Tracheophyta</taxon>
        <taxon>Spermatophyta</taxon>
        <taxon>Magnoliopsida</taxon>
        <taxon>eudicotyledons</taxon>
        <taxon>Gunneridae</taxon>
        <taxon>Pentapetalae</taxon>
        <taxon>asterids</taxon>
        <taxon>campanulids</taxon>
        <taxon>Asterales</taxon>
        <taxon>Asteraceae</taxon>
        <taxon>Asteroideae</taxon>
        <taxon>Heliantheae alliance</taxon>
        <taxon>Tageteae</taxon>
        <taxon>Tagetes</taxon>
    </lineage>
</organism>
<keyword evidence="4 8" id="KW-1133">Transmembrane helix</keyword>
<protein>
    <submittedName>
        <fullName evidence="9">Uncharacterized protein</fullName>
    </submittedName>
</protein>
<evidence type="ECO:0000256" key="7">
    <source>
        <dbReference type="SAM" id="MobiDB-lite"/>
    </source>
</evidence>
<reference evidence="9" key="1">
    <citation type="journal article" date="2023" name="bioRxiv">
        <title>Improved chromosome-level genome assembly for marigold (Tagetes erecta).</title>
        <authorList>
            <person name="Jiang F."/>
            <person name="Yuan L."/>
            <person name="Wang S."/>
            <person name="Wang H."/>
            <person name="Xu D."/>
            <person name="Wang A."/>
            <person name="Fan W."/>
        </authorList>
    </citation>
    <scope>NUCLEOTIDE SEQUENCE</scope>
    <source>
        <strain evidence="9">WSJ</strain>
        <tissue evidence="9">Leaf</tissue>
    </source>
</reference>
<evidence type="ECO:0000313" key="10">
    <source>
        <dbReference type="Proteomes" id="UP001229421"/>
    </source>
</evidence>
<dbReference type="SUPFAM" id="SSF103473">
    <property type="entry name" value="MFS general substrate transporter"/>
    <property type="match status" value="1"/>
</dbReference>
<feature type="transmembrane region" description="Helical" evidence="8">
    <location>
        <begin position="551"/>
        <end position="573"/>
    </location>
</feature>
<evidence type="ECO:0000256" key="1">
    <source>
        <dbReference type="ARBA" id="ARBA00004141"/>
    </source>
</evidence>
<feature type="transmembrane region" description="Helical" evidence="8">
    <location>
        <begin position="295"/>
        <end position="312"/>
    </location>
</feature>
<feature type="transmembrane region" description="Helical" evidence="8">
    <location>
        <begin position="478"/>
        <end position="496"/>
    </location>
</feature>
<name>A0AAD8NHZ5_TARER</name>
<evidence type="ECO:0000256" key="2">
    <source>
        <dbReference type="ARBA" id="ARBA00005982"/>
    </source>
</evidence>
<accession>A0AAD8NHZ5</accession>
<keyword evidence="5 8" id="KW-0472">Membrane</keyword>
<comment type="similarity">
    <text evidence="6">Belongs to the major facilitator superfamily. Phosphate:H(+) symporter (TC 2.A.1.9) family.</text>
</comment>
<feature type="compositionally biased region" description="Acidic residues" evidence="7">
    <location>
        <begin position="114"/>
        <end position="124"/>
    </location>
</feature>
<dbReference type="Gene3D" id="1.20.1250.20">
    <property type="entry name" value="MFS general substrate transporter like domains"/>
    <property type="match status" value="1"/>
</dbReference>
<dbReference type="InterPro" id="IPR000109">
    <property type="entry name" value="POT_fam"/>
</dbReference>
<evidence type="ECO:0000256" key="3">
    <source>
        <dbReference type="ARBA" id="ARBA00022692"/>
    </source>
</evidence>
<dbReference type="AlphaFoldDB" id="A0AAD8NHZ5"/>
<dbReference type="GO" id="GO:0016020">
    <property type="term" value="C:membrane"/>
    <property type="evidence" value="ECO:0007669"/>
    <property type="project" value="UniProtKB-SubCell"/>
</dbReference>